<dbReference type="InterPro" id="IPR050770">
    <property type="entry name" value="Intradiol_RC_Dioxygenase"/>
</dbReference>
<sequence length="303" mass="33366">MDKKTIDAVLKKIKGAESAAGNPRTKAIVNRIVQDLFYTIEELNVQPEEFWAAVNYLTEAGQSNEYGLIAAGLGFEHFLDLRMDEAEARAGVVGGTPRTIEGPLYVAGAPETLGEARLDHDGEPGEVLFMQGQVLADNGKPLAGALVEVWHANHLGQYSYFDKSQRDFNLRRSIRTDAQGRYRFRSVMPIGYSVPPGGATEKILKQLGRHGTRPAHIHFFVSAPGHRKLTTQINIDGDPYLWDDFAFATREGLVPKLVRITDPAALDAHQVQAPFASIDFNFTLHAEQQALPHADIARPRASA</sequence>
<dbReference type="STRING" id="279113.CPter91_0143"/>
<dbReference type="CDD" id="cd03460">
    <property type="entry name" value="1_2-CTD"/>
    <property type="match status" value="1"/>
</dbReference>
<dbReference type="OrthoDB" id="9800887at2"/>
<dbReference type="NCBIfam" id="TIGR02439">
    <property type="entry name" value="catechol_proteo"/>
    <property type="match status" value="1"/>
</dbReference>
<dbReference type="PANTHER" id="PTHR33711">
    <property type="entry name" value="DIOXYGENASE, PUTATIVE (AFU_ORTHOLOGUE AFUA_2G02910)-RELATED"/>
    <property type="match status" value="1"/>
</dbReference>
<comment type="pathway">
    <text evidence="3">Aromatic compound metabolism; beta-ketoadipate pathway; 5-oxo-4,5-dihydro-2-furylacetate from catechol: step 1/3.</text>
</comment>
<organism evidence="12 13">
    <name type="scientific">Collimonas pratensis</name>
    <dbReference type="NCBI Taxonomy" id="279113"/>
    <lineage>
        <taxon>Bacteria</taxon>
        <taxon>Pseudomonadati</taxon>
        <taxon>Pseudomonadota</taxon>
        <taxon>Betaproteobacteria</taxon>
        <taxon>Burkholderiales</taxon>
        <taxon>Oxalobacteraceae</taxon>
        <taxon>Collimonas</taxon>
    </lineage>
</organism>
<dbReference type="PATRIC" id="fig|279113.9.peg.144"/>
<evidence type="ECO:0000256" key="5">
    <source>
        <dbReference type="ARBA" id="ARBA00013118"/>
    </source>
</evidence>
<gene>
    <name evidence="12" type="primary">catA</name>
    <name evidence="12" type="ORF">CPter91_0143</name>
</gene>
<keyword evidence="9" id="KW-0560">Oxidoreductase</keyword>
<keyword evidence="7" id="KW-0058">Aromatic hydrocarbons catabolism</keyword>
<evidence type="ECO:0000256" key="9">
    <source>
        <dbReference type="ARBA" id="ARBA00023002"/>
    </source>
</evidence>
<evidence type="ECO:0000256" key="10">
    <source>
        <dbReference type="ARBA" id="ARBA00023004"/>
    </source>
</evidence>
<keyword evidence="10" id="KW-0408">Iron</keyword>
<proteinExistence type="inferred from homology"/>
<dbReference type="EMBL" id="CP013234">
    <property type="protein sequence ID" value="AMP02542.1"/>
    <property type="molecule type" value="Genomic_DNA"/>
</dbReference>
<dbReference type="Gene3D" id="2.60.130.10">
    <property type="entry name" value="Aromatic compound dioxygenase"/>
    <property type="match status" value="1"/>
</dbReference>
<evidence type="ECO:0000256" key="2">
    <source>
        <dbReference type="ARBA" id="ARBA00001965"/>
    </source>
</evidence>
<dbReference type="KEGG" id="cpra:CPter91_0143"/>
<evidence type="ECO:0000256" key="4">
    <source>
        <dbReference type="ARBA" id="ARBA00007825"/>
    </source>
</evidence>
<dbReference type="Pfam" id="PF00775">
    <property type="entry name" value="Dioxygenase_C"/>
    <property type="match status" value="1"/>
</dbReference>
<dbReference type="PROSITE" id="PS00083">
    <property type="entry name" value="INTRADIOL_DIOXYGENAS"/>
    <property type="match status" value="1"/>
</dbReference>
<evidence type="ECO:0000259" key="11">
    <source>
        <dbReference type="PROSITE" id="PS00083"/>
    </source>
</evidence>
<name>A0A127PYU0_9BURK</name>
<dbReference type="GO" id="GO:0042952">
    <property type="term" value="P:beta-ketoadipate pathway"/>
    <property type="evidence" value="ECO:0007669"/>
    <property type="project" value="UniProtKB-UniPathway"/>
</dbReference>
<comment type="cofactor">
    <cofactor evidence="2">
        <name>Fe(3+)</name>
        <dbReference type="ChEBI" id="CHEBI:29034"/>
    </cofactor>
</comment>
<comment type="catalytic activity">
    <reaction evidence="1">
        <text>catechol + O2 = cis,cis-muconate + 2 H(+)</text>
        <dbReference type="Rhea" id="RHEA:23852"/>
        <dbReference type="ChEBI" id="CHEBI:15378"/>
        <dbReference type="ChEBI" id="CHEBI:15379"/>
        <dbReference type="ChEBI" id="CHEBI:18135"/>
        <dbReference type="ChEBI" id="CHEBI:32379"/>
        <dbReference type="EC" id="1.13.11.1"/>
    </reaction>
</comment>
<accession>A0A127PYU0</accession>
<reference evidence="12 13" key="1">
    <citation type="submission" date="2015-11" db="EMBL/GenBank/DDBJ databases">
        <title>Exploring the genomic traits of fungus-feeding bacterial genus Collimonas.</title>
        <authorList>
            <person name="Song C."/>
            <person name="Schmidt R."/>
            <person name="de Jager V."/>
            <person name="Krzyzanowska D."/>
            <person name="Jongedijk E."/>
            <person name="Cankar K."/>
            <person name="Beekwilder J."/>
            <person name="van Veen A."/>
            <person name="de Boer W."/>
            <person name="van Veen J.A."/>
            <person name="Garbeva P."/>
        </authorList>
    </citation>
    <scope>NUCLEOTIDE SEQUENCE [LARGE SCALE GENOMIC DNA]</scope>
    <source>
        <strain evidence="12 13">Ter91</strain>
    </source>
</reference>
<dbReference type="GO" id="GO:0008199">
    <property type="term" value="F:ferric iron binding"/>
    <property type="evidence" value="ECO:0007669"/>
    <property type="project" value="InterPro"/>
</dbReference>
<evidence type="ECO:0000313" key="12">
    <source>
        <dbReference type="EMBL" id="AMP02542.1"/>
    </source>
</evidence>
<keyword evidence="6" id="KW-0479">Metal-binding</keyword>
<dbReference type="AlphaFoldDB" id="A0A127PYU0"/>
<dbReference type="InterPro" id="IPR012801">
    <property type="entry name" value="Cchol_dOase_prob"/>
</dbReference>
<dbReference type="SUPFAM" id="SSF49482">
    <property type="entry name" value="Aromatic compound dioxygenase"/>
    <property type="match status" value="1"/>
</dbReference>
<dbReference type="GO" id="GO:0019614">
    <property type="term" value="P:catechol-containing compound catabolic process"/>
    <property type="evidence" value="ECO:0007669"/>
    <property type="project" value="InterPro"/>
</dbReference>
<keyword evidence="8 12" id="KW-0223">Dioxygenase</keyword>
<dbReference type="Pfam" id="PF04444">
    <property type="entry name" value="Dioxygenase_N"/>
    <property type="match status" value="1"/>
</dbReference>
<dbReference type="GO" id="GO:0018576">
    <property type="term" value="F:catechol 1,2-dioxygenase activity"/>
    <property type="evidence" value="ECO:0007669"/>
    <property type="project" value="UniProtKB-EC"/>
</dbReference>
<dbReference type="InterPro" id="IPR015889">
    <property type="entry name" value="Intradiol_dOase_core"/>
</dbReference>
<protein>
    <recommendedName>
        <fullName evidence="5">catechol 1,2-dioxygenase</fullName>
        <ecNumber evidence="5">1.13.11.1</ecNumber>
    </recommendedName>
</protein>
<dbReference type="UniPathway" id="UPA00157">
    <property type="reaction ID" value="UER00258"/>
</dbReference>
<dbReference type="Proteomes" id="UP000074561">
    <property type="component" value="Chromosome"/>
</dbReference>
<dbReference type="PANTHER" id="PTHR33711:SF7">
    <property type="entry name" value="INTRADIOL RING-CLEAVAGE DIOXYGENASES DOMAIN-CONTAINING PROTEIN-RELATED"/>
    <property type="match status" value="1"/>
</dbReference>
<evidence type="ECO:0000313" key="13">
    <source>
        <dbReference type="Proteomes" id="UP000074561"/>
    </source>
</evidence>
<evidence type="ECO:0000256" key="1">
    <source>
        <dbReference type="ARBA" id="ARBA00001312"/>
    </source>
</evidence>
<comment type="similarity">
    <text evidence="4">Belongs to the intradiol ring-cleavage dioxygenase family.</text>
</comment>
<evidence type="ECO:0000256" key="6">
    <source>
        <dbReference type="ARBA" id="ARBA00022723"/>
    </source>
</evidence>
<dbReference type="RefSeq" id="WP_061935622.1">
    <property type="nucleotide sequence ID" value="NZ_CP013234.1"/>
</dbReference>
<evidence type="ECO:0000256" key="3">
    <source>
        <dbReference type="ARBA" id="ARBA00004957"/>
    </source>
</evidence>
<evidence type="ECO:0000256" key="7">
    <source>
        <dbReference type="ARBA" id="ARBA00022797"/>
    </source>
</evidence>
<dbReference type="InterPro" id="IPR007535">
    <property type="entry name" value="Catechol_dOase_N"/>
</dbReference>
<dbReference type="EC" id="1.13.11.1" evidence="5"/>
<evidence type="ECO:0000256" key="8">
    <source>
        <dbReference type="ARBA" id="ARBA00022964"/>
    </source>
</evidence>
<dbReference type="InterPro" id="IPR000627">
    <property type="entry name" value="Intradiol_dOase_C"/>
</dbReference>
<feature type="domain" description="Intradiol ring-cleavage dioxygenases" evidence="11">
    <location>
        <begin position="130"/>
        <end position="158"/>
    </location>
</feature>